<dbReference type="Proteomes" id="UP000814033">
    <property type="component" value="Unassembled WGS sequence"/>
</dbReference>
<dbReference type="EMBL" id="MU275872">
    <property type="protein sequence ID" value="KAI0049501.1"/>
    <property type="molecule type" value="Genomic_DNA"/>
</dbReference>
<evidence type="ECO:0000313" key="2">
    <source>
        <dbReference type="Proteomes" id="UP000814033"/>
    </source>
</evidence>
<evidence type="ECO:0000313" key="1">
    <source>
        <dbReference type="EMBL" id="KAI0049501.1"/>
    </source>
</evidence>
<protein>
    <submittedName>
        <fullName evidence="1">ATP synthase F1 gamma</fullName>
    </submittedName>
</protein>
<name>A0ACB8S0W8_9AGAM</name>
<reference evidence="1" key="2">
    <citation type="journal article" date="2022" name="New Phytol.">
        <title>Evolutionary transition to the ectomycorrhizal habit in the genomes of a hyperdiverse lineage of mushroom-forming fungi.</title>
        <authorList>
            <person name="Looney B."/>
            <person name="Miyauchi S."/>
            <person name="Morin E."/>
            <person name="Drula E."/>
            <person name="Courty P.E."/>
            <person name="Kohler A."/>
            <person name="Kuo A."/>
            <person name="LaButti K."/>
            <person name="Pangilinan J."/>
            <person name="Lipzen A."/>
            <person name="Riley R."/>
            <person name="Andreopoulos W."/>
            <person name="He G."/>
            <person name="Johnson J."/>
            <person name="Nolan M."/>
            <person name="Tritt A."/>
            <person name="Barry K.W."/>
            <person name="Grigoriev I.V."/>
            <person name="Nagy L.G."/>
            <person name="Hibbett D."/>
            <person name="Henrissat B."/>
            <person name="Matheny P.B."/>
            <person name="Labbe J."/>
            <person name="Martin F.M."/>
        </authorList>
    </citation>
    <scope>NUCLEOTIDE SEQUENCE</scope>
    <source>
        <strain evidence="1">FP105234-sp</strain>
    </source>
</reference>
<proteinExistence type="predicted"/>
<organism evidence="1 2">
    <name type="scientific">Auriscalpium vulgare</name>
    <dbReference type="NCBI Taxonomy" id="40419"/>
    <lineage>
        <taxon>Eukaryota</taxon>
        <taxon>Fungi</taxon>
        <taxon>Dikarya</taxon>
        <taxon>Basidiomycota</taxon>
        <taxon>Agaricomycotina</taxon>
        <taxon>Agaricomycetes</taxon>
        <taxon>Russulales</taxon>
        <taxon>Auriscalpiaceae</taxon>
        <taxon>Auriscalpium</taxon>
    </lineage>
</organism>
<reference evidence="1" key="1">
    <citation type="submission" date="2021-02" db="EMBL/GenBank/DDBJ databases">
        <authorList>
            <consortium name="DOE Joint Genome Institute"/>
            <person name="Ahrendt S."/>
            <person name="Looney B.P."/>
            <person name="Miyauchi S."/>
            <person name="Morin E."/>
            <person name="Drula E."/>
            <person name="Courty P.E."/>
            <person name="Chicoki N."/>
            <person name="Fauchery L."/>
            <person name="Kohler A."/>
            <person name="Kuo A."/>
            <person name="Labutti K."/>
            <person name="Pangilinan J."/>
            <person name="Lipzen A."/>
            <person name="Riley R."/>
            <person name="Andreopoulos W."/>
            <person name="He G."/>
            <person name="Johnson J."/>
            <person name="Barry K.W."/>
            <person name="Grigoriev I.V."/>
            <person name="Nagy L."/>
            <person name="Hibbett D."/>
            <person name="Henrissat B."/>
            <person name="Matheny P.B."/>
            <person name="Labbe J."/>
            <person name="Martin F."/>
        </authorList>
    </citation>
    <scope>NUCLEOTIDE SEQUENCE</scope>
    <source>
        <strain evidence="1">FP105234-sp</strain>
    </source>
</reference>
<sequence>MLARRSVARLAQPAPLAAAPPSARNMATLRELELRLKSVRNIEKITKSMKMIASTKLAKAQRAMQNGKQYGIANSEVFQNAEASEESKRKLFIVISSDKGLCGGIHSSVSKATRRAIAAGEHGASTDSPIMVIGDKSKAQLSRALGDNLALTFNAIGRDIPTFADAAGVADLIIKSGVSYDSIAIVHNKFVSAISYEAAIVEVLNEDTLKESPGFKAYEMEDDVTKDLAEFSLANAIYAALVEGHACEQSARRNAMDNASKNAQDMISSLQMQFNRGRQAAITNELVDIITGASAL</sequence>
<accession>A0ACB8S0W8</accession>
<keyword evidence="2" id="KW-1185">Reference proteome</keyword>
<gene>
    <name evidence="1" type="ORF">FA95DRAFT_857497</name>
</gene>
<comment type="caution">
    <text evidence="1">The sequence shown here is derived from an EMBL/GenBank/DDBJ whole genome shotgun (WGS) entry which is preliminary data.</text>
</comment>